<keyword evidence="2" id="KW-1185">Reference proteome</keyword>
<organism evidence="1 2">
    <name type="scientific">Vallitalea maricola</name>
    <dbReference type="NCBI Taxonomy" id="3074433"/>
    <lineage>
        <taxon>Bacteria</taxon>
        <taxon>Bacillati</taxon>
        <taxon>Bacillota</taxon>
        <taxon>Clostridia</taxon>
        <taxon>Lachnospirales</taxon>
        <taxon>Vallitaleaceae</taxon>
        <taxon>Vallitalea</taxon>
    </lineage>
</organism>
<evidence type="ECO:0000313" key="1">
    <source>
        <dbReference type="EMBL" id="GMQ61607.1"/>
    </source>
</evidence>
<accession>A0ACB5UFI1</accession>
<dbReference type="EMBL" id="BTPU01000010">
    <property type="protein sequence ID" value="GMQ61607.1"/>
    <property type="molecule type" value="Genomic_DNA"/>
</dbReference>
<proteinExistence type="predicted"/>
<comment type="caution">
    <text evidence="1">The sequence shown here is derived from an EMBL/GenBank/DDBJ whole genome shotgun (WGS) entry which is preliminary data.</text>
</comment>
<name>A0ACB5UFI1_9FIRM</name>
<protein>
    <submittedName>
        <fullName evidence="1">Cation:proton antiporter</fullName>
    </submittedName>
</protein>
<gene>
    <name evidence="1" type="ORF">AN2V17_08360</name>
</gene>
<evidence type="ECO:0000313" key="2">
    <source>
        <dbReference type="Proteomes" id="UP001374599"/>
    </source>
</evidence>
<sequence>MLFSLALILILGFALSGILNKLNLPGLLGMILTGVILGPFALNLISPEILDISSDLREIALIVILIRAGLSLDIRDLKKVGKQAILMCFIPATLELTAVIILAPIFFHISYIEAAIMGTVLAAVSPAVVVPRMINLMERGYGNDKSIPQLIMASSSVDDIYVIVLFTAFLGMYSGKGFETSSLLSVPLSIVLGLLLGILTGIVFIWVVKRLHMRDTVKVLIILSISFLFVTLESFVKPIVSISGLLAVMALGGTISESYNVLARRLMTKFSKIWVGAEILLFVLVGAAVDIRYLADAGLISILLVLCALVFRICGVNICLLKSRLNKKERIFCSIAYLPKATVQAAIGAIPLQKGVESGNTILTVAVLAIIITAPLGAIGIDYTHKKFLNHTVTNS</sequence>
<reference evidence="1" key="1">
    <citation type="submission" date="2023-09" db="EMBL/GenBank/DDBJ databases">
        <title>Vallitalea sediminicola and Vallitalea maricola sp. nov., anaerobic bacteria isolated from marine sediment.</title>
        <authorList>
            <person name="Hirano S."/>
            <person name="Maeda A."/>
            <person name="Terahara T."/>
            <person name="Mori K."/>
            <person name="Hamada M."/>
            <person name="Matsumoto R."/>
            <person name="Kobayashi T."/>
        </authorList>
    </citation>
    <scope>NUCLEOTIDE SEQUENCE</scope>
    <source>
        <strain evidence="1">AN17-2</strain>
    </source>
</reference>
<dbReference type="Proteomes" id="UP001374599">
    <property type="component" value="Unassembled WGS sequence"/>
</dbReference>